<dbReference type="InterPro" id="IPR014917">
    <property type="entry name" value="DUF1800"/>
</dbReference>
<gene>
    <name evidence="1" type="ORF">PEDI_41200</name>
</gene>
<evidence type="ECO:0008006" key="3">
    <source>
        <dbReference type="Google" id="ProtNLM"/>
    </source>
</evidence>
<dbReference type="AlphaFoldDB" id="A0AAN5AP86"/>
<dbReference type="RefSeq" id="WP_338238720.1">
    <property type="nucleotide sequence ID" value="NZ_BQKE01000003.1"/>
</dbReference>
<comment type="caution">
    <text evidence="1">The sequence shown here is derived from an EMBL/GenBank/DDBJ whole genome shotgun (WGS) entry which is preliminary data.</text>
</comment>
<evidence type="ECO:0000313" key="2">
    <source>
        <dbReference type="Proteomes" id="UP001310022"/>
    </source>
</evidence>
<sequence>MEQSNYYHLLQRAAFGSALGQEVMKKKQDKVVDALMATAVGIKPLEFRPPKGVGEIMMMGSAAQKKDLQKASREAVMRLNVQWMRQMGDPDLMVREKAVLFWHGHFATVDRNRPDFAASMNNTLREYALGDFKSLVLAVSREPAMLRFLNNQQNKASHPNENFARELMELFTLGQRHYSEQDIKAVARAFTGWGFDREQEFKFRQKWHDQGEKTIFGQSGNFGGEEVIDLILEKERCAYFITEKICRYYVCPNPEVHQVQYFADTLYQDQYHIGRLLSRIFKSDWFYEQKGGLIKSPVELLVGIGDIFDYQFKNEKAAVALQRKMGQVLFSPPNVAGWPGDRHWIDSNTMAIRMNLPFALWSGKGGKKEKQERVQKERVNTKWEGEDLEALSAILLRKPLTSASREILSKMHSNNPAIVLPAMMALPEFQLA</sequence>
<proteinExistence type="predicted"/>
<evidence type="ECO:0000313" key="1">
    <source>
        <dbReference type="EMBL" id="GJM63568.1"/>
    </source>
</evidence>
<protein>
    <recommendedName>
        <fullName evidence="3">DUF1800 domain-containing protein</fullName>
    </recommendedName>
</protein>
<dbReference type="Pfam" id="PF08811">
    <property type="entry name" value="DUF1800"/>
    <property type="match status" value="1"/>
</dbReference>
<organism evidence="1 2">
    <name type="scientific">Persicobacter diffluens</name>
    <dbReference type="NCBI Taxonomy" id="981"/>
    <lineage>
        <taxon>Bacteria</taxon>
        <taxon>Pseudomonadati</taxon>
        <taxon>Bacteroidota</taxon>
        <taxon>Cytophagia</taxon>
        <taxon>Cytophagales</taxon>
        <taxon>Persicobacteraceae</taxon>
        <taxon>Persicobacter</taxon>
    </lineage>
</organism>
<dbReference type="Proteomes" id="UP001310022">
    <property type="component" value="Unassembled WGS sequence"/>
</dbReference>
<accession>A0AAN5AP86</accession>
<reference evidence="1 2" key="1">
    <citation type="submission" date="2021-12" db="EMBL/GenBank/DDBJ databases">
        <title>Genome sequencing of bacteria with rrn-lacking chromosome and rrn-plasmid.</title>
        <authorList>
            <person name="Anda M."/>
            <person name="Iwasaki W."/>
        </authorList>
    </citation>
    <scope>NUCLEOTIDE SEQUENCE [LARGE SCALE GENOMIC DNA]</scope>
    <source>
        <strain evidence="1 2">NBRC 15940</strain>
    </source>
</reference>
<name>A0AAN5AP86_9BACT</name>
<dbReference type="EMBL" id="BQKE01000003">
    <property type="protein sequence ID" value="GJM63568.1"/>
    <property type="molecule type" value="Genomic_DNA"/>
</dbReference>
<keyword evidence="2" id="KW-1185">Reference proteome</keyword>